<reference evidence="1" key="1">
    <citation type="submission" date="2016-07" db="EMBL/GenBank/DDBJ databases">
        <authorList>
            <person name="Bretaudeau A."/>
        </authorList>
    </citation>
    <scope>NUCLEOTIDE SEQUENCE</scope>
    <source>
        <strain evidence="1">Rice</strain>
        <tissue evidence="1">Whole body</tissue>
    </source>
</reference>
<proteinExistence type="predicted"/>
<accession>A0A2H1VJA0</accession>
<dbReference type="EMBL" id="ODYU01002864">
    <property type="protein sequence ID" value="SOQ40876.1"/>
    <property type="molecule type" value="Genomic_DNA"/>
</dbReference>
<name>A0A2H1VJA0_SPOFR</name>
<protein>
    <submittedName>
        <fullName evidence="1">SFRICE_002928</fullName>
    </submittedName>
</protein>
<dbReference type="AlphaFoldDB" id="A0A2H1VJA0"/>
<gene>
    <name evidence="1" type="ORF">SFRICE_002928</name>
</gene>
<evidence type="ECO:0000313" key="1">
    <source>
        <dbReference type="EMBL" id="SOQ40876.1"/>
    </source>
</evidence>
<sequence length="187" mass="20761">MTVLCRDIILCLPIRGLNALPDSMIFSSVEGAFTYNIQFHMHMTPRSETTICGSHKVLLRAGIGPATRDNRLHCCVGVVHWAGCQVTCSGFNSCTKQLFVGSTNCCFGFGCHVYVNLLRTDTMSFQHLREGLFIISSMRGRSDFAQPIAALNPSVGSTIHHLRKKSHVIEDEPIVIYGAQFQTPCYY</sequence>
<organism evidence="1">
    <name type="scientific">Spodoptera frugiperda</name>
    <name type="common">Fall armyworm</name>
    <dbReference type="NCBI Taxonomy" id="7108"/>
    <lineage>
        <taxon>Eukaryota</taxon>
        <taxon>Metazoa</taxon>
        <taxon>Ecdysozoa</taxon>
        <taxon>Arthropoda</taxon>
        <taxon>Hexapoda</taxon>
        <taxon>Insecta</taxon>
        <taxon>Pterygota</taxon>
        <taxon>Neoptera</taxon>
        <taxon>Endopterygota</taxon>
        <taxon>Lepidoptera</taxon>
        <taxon>Glossata</taxon>
        <taxon>Ditrysia</taxon>
        <taxon>Noctuoidea</taxon>
        <taxon>Noctuidae</taxon>
        <taxon>Amphipyrinae</taxon>
        <taxon>Spodoptera</taxon>
    </lineage>
</organism>